<name>A0D3R6_PARTE</name>
<feature type="compositionally biased region" description="Polar residues" evidence="1">
    <location>
        <begin position="119"/>
        <end position="130"/>
    </location>
</feature>
<dbReference type="Proteomes" id="UP000000600">
    <property type="component" value="Unassembled WGS sequence"/>
</dbReference>
<organism evidence="2 3">
    <name type="scientific">Paramecium tetraurelia</name>
    <dbReference type="NCBI Taxonomy" id="5888"/>
    <lineage>
        <taxon>Eukaryota</taxon>
        <taxon>Sar</taxon>
        <taxon>Alveolata</taxon>
        <taxon>Ciliophora</taxon>
        <taxon>Intramacronucleata</taxon>
        <taxon>Oligohymenophorea</taxon>
        <taxon>Peniculida</taxon>
        <taxon>Parameciidae</taxon>
        <taxon>Paramecium</taxon>
    </lineage>
</organism>
<dbReference type="EMBL" id="CT868280">
    <property type="protein sequence ID" value="CAK77683.1"/>
    <property type="molecule type" value="Genomic_DNA"/>
</dbReference>
<proteinExistence type="predicted"/>
<evidence type="ECO:0000313" key="3">
    <source>
        <dbReference type="Proteomes" id="UP000000600"/>
    </source>
</evidence>
<dbReference type="InParanoid" id="A0D3R6"/>
<sequence length="130" mass="13607">MYNWNLHIGDGSFDTKPKSQIELWPYEPKQPIDQVLSVLLGNQGLSSIKLTRNIPQSGTVEKVAGPASGKVEVGTGPKSGQVSSADGPKSGQVDSANKPKSGQVDKIDGAKSGEPQPGSKPQSGEQVVNK</sequence>
<feature type="region of interest" description="Disordered" evidence="1">
    <location>
        <begin position="58"/>
        <end position="130"/>
    </location>
</feature>
<protein>
    <submittedName>
        <fullName evidence="2">Uncharacterized protein</fullName>
    </submittedName>
</protein>
<reference evidence="2 3" key="1">
    <citation type="journal article" date="2006" name="Nature">
        <title>Global trends of whole-genome duplications revealed by the ciliate Paramecium tetraurelia.</title>
        <authorList>
            <consortium name="Genoscope"/>
            <person name="Aury J.-M."/>
            <person name="Jaillon O."/>
            <person name="Duret L."/>
            <person name="Noel B."/>
            <person name="Jubin C."/>
            <person name="Porcel B.M."/>
            <person name="Segurens B."/>
            <person name="Daubin V."/>
            <person name="Anthouard V."/>
            <person name="Aiach N."/>
            <person name="Arnaiz O."/>
            <person name="Billaut A."/>
            <person name="Beisson J."/>
            <person name="Blanc I."/>
            <person name="Bouhouche K."/>
            <person name="Camara F."/>
            <person name="Duharcourt S."/>
            <person name="Guigo R."/>
            <person name="Gogendeau D."/>
            <person name="Katinka M."/>
            <person name="Keller A.-M."/>
            <person name="Kissmehl R."/>
            <person name="Klotz C."/>
            <person name="Koll F."/>
            <person name="Le Moue A."/>
            <person name="Lepere C."/>
            <person name="Malinsky S."/>
            <person name="Nowacki M."/>
            <person name="Nowak J.K."/>
            <person name="Plattner H."/>
            <person name="Poulain J."/>
            <person name="Ruiz F."/>
            <person name="Serrano V."/>
            <person name="Zagulski M."/>
            <person name="Dessen P."/>
            <person name="Betermier M."/>
            <person name="Weissenbach J."/>
            <person name="Scarpelli C."/>
            <person name="Schachter V."/>
            <person name="Sperling L."/>
            <person name="Meyer E."/>
            <person name="Cohen J."/>
            <person name="Wincker P."/>
        </authorList>
    </citation>
    <scope>NUCLEOTIDE SEQUENCE [LARGE SCALE GENOMIC DNA]</scope>
    <source>
        <strain evidence="2 3">Stock d4-2</strain>
    </source>
</reference>
<evidence type="ECO:0000313" key="2">
    <source>
        <dbReference type="EMBL" id="CAK77683.1"/>
    </source>
</evidence>
<keyword evidence="3" id="KW-1185">Reference proteome</keyword>
<dbReference type="HOGENOM" id="CLU_1942170_0_0_1"/>
<dbReference type="GeneID" id="5030864"/>
<gene>
    <name evidence="2" type="ORF">GSPATT00039236001</name>
</gene>
<evidence type="ECO:0000256" key="1">
    <source>
        <dbReference type="SAM" id="MobiDB-lite"/>
    </source>
</evidence>
<dbReference type="RefSeq" id="XP_001445080.1">
    <property type="nucleotide sequence ID" value="XM_001445043.2"/>
</dbReference>
<dbReference type="KEGG" id="ptm:GSPATT00039236001"/>
<dbReference type="AlphaFoldDB" id="A0D3R6"/>
<accession>A0D3R6</accession>